<evidence type="ECO:0000313" key="1">
    <source>
        <dbReference type="EMBL" id="RDE49556.1"/>
    </source>
</evidence>
<name>A0A369XKX3_9PROT</name>
<sequence length="71" mass="8222">MSPLKRRVTKLEQYRQSNDVGWELDRAFERAGTTRAAVMTEFGSLRAYRDWLVAQDRASDGSVATVRREMQ</sequence>
<evidence type="ECO:0000313" key="2">
    <source>
        <dbReference type="Proteomes" id="UP000253831"/>
    </source>
</evidence>
<reference evidence="1 2" key="1">
    <citation type="submission" date="2018-05" db="EMBL/GenBank/DDBJ databases">
        <title>Integrated omic analyses show evidence that a Ca. Accumulibacter phosphatis strain performs denitrification under micro-aerobic conditions.</title>
        <authorList>
            <person name="Camejo P.Y."/>
            <person name="Katherine M.D."/>
            <person name="Daniel N.R."/>
        </authorList>
    </citation>
    <scope>NUCLEOTIDE SEQUENCE [LARGE SCALE GENOMIC DNA]</scope>
    <source>
        <strain evidence="1">UW-LDO-IC</strain>
    </source>
</reference>
<dbReference type="AlphaFoldDB" id="A0A369XKX3"/>
<gene>
    <name evidence="1" type="ORF">DVS81_15855</name>
</gene>
<protein>
    <submittedName>
        <fullName evidence="1">Uncharacterized protein</fullName>
    </submittedName>
</protein>
<dbReference type="Proteomes" id="UP000253831">
    <property type="component" value="Unassembled WGS sequence"/>
</dbReference>
<dbReference type="EMBL" id="QPGA01000038">
    <property type="protein sequence ID" value="RDE49556.1"/>
    <property type="molecule type" value="Genomic_DNA"/>
</dbReference>
<proteinExistence type="predicted"/>
<accession>A0A369XKX3</accession>
<organism evidence="1 2">
    <name type="scientific">Candidatus Accumulibacter meliphilus</name>
    <dbReference type="NCBI Taxonomy" id="2211374"/>
    <lineage>
        <taxon>Bacteria</taxon>
        <taxon>Pseudomonadati</taxon>
        <taxon>Pseudomonadota</taxon>
        <taxon>Betaproteobacteria</taxon>
        <taxon>Candidatus Accumulibacter</taxon>
    </lineage>
</organism>
<comment type="caution">
    <text evidence="1">The sequence shown here is derived from an EMBL/GenBank/DDBJ whole genome shotgun (WGS) entry which is preliminary data.</text>
</comment>